<keyword evidence="1" id="KW-0812">Transmembrane</keyword>
<sequence>MRVKAVGVYVIDERGVHWRPAIDLNRIVLGGQIVGATAVTAVAAAFAVKAVATAIAGAARR</sequence>
<gene>
    <name evidence="2" type="ordered locus">Celgi_1973</name>
</gene>
<accession>F7ZZ58</accession>
<reference evidence="3" key="1">
    <citation type="submission" date="2011-04" db="EMBL/GenBank/DDBJ databases">
        <title>Complete sequence of Cellvibrio gilvus ATCC 13127.</title>
        <authorList>
            <person name="Lucas S."/>
            <person name="Han J."/>
            <person name="Lapidus A."/>
            <person name="Cheng J.-F."/>
            <person name="Goodwin L."/>
            <person name="Pitluck S."/>
            <person name="Peters L."/>
            <person name="Munk A."/>
            <person name="Detter J.C."/>
            <person name="Han C."/>
            <person name="Tapia R."/>
            <person name="Land M."/>
            <person name="Hauser L."/>
            <person name="Kyrpides N."/>
            <person name="Ivanova N."/>
            <person name="Ovchinnikova G."/>
            <person name="Pagani I."/>
            <person name="Mead D."/>
            <person name="Brumm P."/>
            <person name="Woyke T."/>
        </authorList>
    </citation>
    <scope>NUCLEOTIDE SEQUENCE [LARGE SCALE GENOMIC DNA]</scope>
    <source>
        <strain evidence="3">ATCC 13127 / NRRL B-14078</strain>
    </source>
</reference>
<dbReference type="KEGG" id="cga:Celgi_1973"/>
<feature type="transmembrane region" description="Helical" evidence="1">
    <location>
        <begin position="33"/>
        <end position="59"/>
    </location>
</feature>
<evidence type="ECO:0000256" key="1">
    <source>
        <dbReference type="SAM" id="Phobius"/>
    </source>
</evidence>
<keyword evidence="1" id="KW-1133">Transmembrane helix</keyword>
<keyword evidence="1" id="KW-0472">Membrane</keyword>
<dbReference type="AlphaFoldDB" id="F7ZZ58"/>
<dbReference type="STRING" id="593907.Celgi_1973"/>
<evidence type="ECO:0000313" key="2">
    <source>
        <dbReference type="EMBL" id="AEI12474.1"/>
    </source>
</evidence>
<proteinExistence type="predicted"/>
<dbReference type="EMBL" id="CP002665">
    <property type="protein sequence ID" value="AEI12474.1"/>
    <property type="molecule type" value="Genomic_DNA"/>
</dbReference>
<evidence type="ECO:0000313" key="3">
    <source>
        <dbReference type="Proteomes" id="UP000000485"/>
    </source>
</evidence>
<keyword evidence="3" id="KW-1185">Reference proteome</keyword>
<name>F7ZZ58_CELGA</name>
<protein>
    <submittedName>
        <fullName evidence="2">Uncharacterized protein</fullName>
    </submittedName>
</protein>
<organism evidence="2 3">
    <name type="scientific">Cellulomonas gilvus (strain ATCC 13127 / NRRL B-14078)</name>
    <name type="common">Cellvibrio gilvus</name>
    <dbReference type="NCBI Taxonomy" id="593907"/>
    <lineage>
        <taxon>Bacteria</taxon>
        <taxon>Bacillati</taxon>
        <taxon>Actinomycetota</taxon>
        <taxon>Actinomycetes</taxon>
        <taxon>Micrococcales</taxon>
        <taxon>Cellulomonadaceae</taxon>
        <taxon>Cellulomonas</taxon>
    </lineage>
</organism>
<dbReference type="Proteomes" id="UP000000485">
    <property type="component" value="Chromosome"/>
</dbReference>
<dbReference type="HOGENOM" id="CLU_2913982_0_0_11"/>